<protein>
    <submittedName>
        <fullName evidence="1">Uncharacterized protein</fullName>
    </submittedName>
</protein>
<comment type="caution">
    <text evidence="1">The sequence shown here is derived from an EMBL/GenBank/DDBJ whole genome shotgun (WGS) entry which is preliminary data.</text>
</comment>
<evidence type="ECO:0000313" key="2">
    <source>
        <dbReference type="Proteomes" id="UP001445335"/>
    </source>
</evidence>
<dbReference type="Proteomes" id="UP001445335">
    <property type="component" value="Unassembled WGS sequence"/>
</dbReference>
<sequence>MDADLEDADSHEGEVHEWAVRRDRFYNDGYRDALDQGKTATVQEGFDTDWGFLRGALTSLLAFPQSLATAQLQEVKDLQARVAAFGADAAALACAAAAEQRGVPQRALAQKGQHER</sequence>
<proteinExistence type="predicted"/>
<evidence type="ECO:0000313" key="1">
    <source>
        <dbReference type="EMBL" id="KAK9821141.1"/>
    </source>
</evidence>
<dbReference type="AlphaFoldDB" id="A0AAW1QI92"/>
<organism evidence="1 2">
    <name type="scientific">Elliptochloris bilobata</name>
    <dbReference type="NCBI Taxonomy" id="381761"/>
    <lineage>
        <taxon>Eukaryota</taxon>
        <taxon>Viridiplantae</taxon>
        <taxon>Chlorophyta</taxon>
        <taxon>core chlorophytes</taxon>
        <taxon>Trebouxiophyceae</taxon>
        <taxon>Trebouxiophyceae incertae sedis</taxon>
        <taxon>Elliptochloris clade</taxon>
        <taxon>Elliptochloris</taxon>
    </lineage>
</organism>
<keyword evidence="2" id="KW-1185">Reference proteome</keyword>
<dbReference type="EMBL" id="JALJOU010000107">
    <property type="protein sequence ID" value="KAK9821141.1"/>
    <property type="molecule type" value="Genomic_DNA"/>
</dbReference>
<name>A0AAW1QI92_9CHLO</name>
<accession>A0AAW1QI92</accession>
<gene>
    <name evidence="1" type="ORF">WJX81_007581</name>
</gene>
<reference evidence="1 2" key="1">
    <citation type="journal article" date="2024" name="Nat. Commun.">
        <title>Phylogenomics reveals the evolutionary origins of lichenization in chlorophyte algae.</title>
        <authorList>
            <person name="Puginier C."/>
            <person name="Libourel C."/>
            <person name="Otte J."/>
            <person name="Skaloud P."/>
            <person name="Haon M."/>
            <person name="Grisel S."/>
            <person name="Petersen M."/>
            <person name="Berrin J.G."/>
            <person name="Delaux P.M."/>
            <person name="Dal Grande F."/>
            <person name="Keller J."/>
        </authorList>
    </citation>
    <scope>NUCLEOTIDE SEQUENCE [LARGE SCALE GENOMIC DNA]</scope>
    <source>
        <strain evidence="1 2">SAG 245.80</strain>
    </source>
</reference>